<dbReference type="AlphaFoldDB" id="A0AAV5VS72"/>
<feature type="non-terminal residue" evidence="1">
    <location>
        <position position="1"/>
    </location>
</feature>
<reference evidence="1" key="1">
    <citation type="submission" date="2023-10" db="EMBL/GenBank/DDBJ databases">
        <title>Genome assembly of Pristionchus species.</title>
        <authorList>
            <person name="Yoshida K."/>
            <person name="Sommer R.J."/>
        </authorList>
    </citation>
    <scope>NUCLEOTIDE SEQUENCE</scope>
    <source>
        <strain evidence="1">RS5133</strain>
    </source>
</reference>
<protein>
    <submittedName>
        <fullName evidence="1">Uncharacterized protein</fullName>
    </submittedName>
</protein>
<evidence type="ECO:0000313" key="3">
    <source>
        <dbReference type="Proteomes" id="UP001432322"/>
    </source>
</evidence>
<gene>
    <name evidence="1" type="ORF">PFISCL1PPCAC_12475</name>
    <name evidence="2" type="ORF">PFISCL1PPCAC_12476</name>
</gene>
<evidence type="ECO:0000313" key="1">
    <source>
        <dbReference type="EMBL" id="GMT21178.1"/>
    </source>
</evidence>
<comment type="caution">
    <text evidence="1">The sequence shown here is derived from an EMBL/GenBank/DDBJ whole genome shotgun (WGS) entry which is preliminary data.</text>
</comment>
<proteinExistence type="predicted"/>
<dbReference type="Proteomes" id="UP001432322">
    <property type="component" value="Unassembled WGS sequence"/>
</dbReference>
<name>A0AAV5VS72_9BILA</name>
<sequence>SSGILTYNYRNNNKFCKGQMESKDSRVTFLGRFELSQCSDNTFLAVRNDAGPDRIHIVSFSCMVNWHPGFIHAPVKKKLYQMVKYIAARKN</sequence>
<organism evidence="1 3">
    <name type="scientific">Pristionchus fissidentatus</name>
    <dbReference type="NCBI Taxonomy" id="1538716"/>
    <lineage>
        <taxon>Eukaryota</taxon>
        <taxon>Metazoa</taxon>
        <taxon>Ecdysozoa</taxon>
        <taxon>Nematoda</taxon>
        <taxon>Chromadorea</taxon>
        <taxon>Rhabditida</taxon>
        <taxon>Rhabditina</taxon>
        <taxon>Diplogasteromorpha</taxon>
        <taxon>Diplogasteroidea</taxon>
        <taxon>Neodiplogasteridae</taxon>
        <taxon>Pristionchus</taxon>
    </lineage>
</organism>
<keyword evidence="3" id="KW-1185">Reference proteome</keyword>
<accession>A0AAV5VS72</accession>
<evidence type="ECO:0000313" key="2">
    <source>
        <dbReference type="EMBL" id="GMT21179.1"/>
    </source>
</evidence>
<dbReference type="EMBL" id="BTSY01000003">
    <property type="protein sequence ID" value="GMT21179.1"/>
    <property type="molecule type" value="Genomic_DNA"/>
</dbReference>
<dbReference type="EMBL" id="BTSY01000003">
    <property type="protein sequence ID" value="GMT21178.1"/>
    <property type="molecule type" value="Genomic_DNA"/>
</dbReference>